<organism evidence="3 4">
    <name type="scientific">Epichloe bromicola</name>
    <dbReference type="NCBI Taxonomy" id="79588"/>
    <lineage>
        <taxon>Eukaryota</taxon>
        <taxon>Fungi</taxon>
        <taxon>Dikarya</taxon>
        <taxon>Ascomycota</taxon>
        <taxon>Pezizomycotina</taxon>
        <taxon>Sordariomycetes</taxon>
        <taxon>Hypocreomycetidae</taxon>
        <taxon>Hypocreales</taxon>
        <taxon>Clavicipitaceae</taxon>
        <taxon>Epichloe</taxon>
    </lineage>
</organism>
<comment type="caution">
    <text evidence="3">The sequence shown here is derived from an EMBL/GenBank/DDBJ whole genome shotgun (WGS) entry which is preliminary data.</text>
</comment>
<feature type="coiled-coil region" evidence="1">
    <location>
        <begin position="41"/>
        <end position="75"/>
    </location>
</feature>
<accession>A0ABQ0D0M2</accession>
<proteinExistence type="predicted"/>
<keyword evidence="2" id="KW-0732">Signal</keyword>
<protein>
    <recommendedName>
        <fullName evidence="5">Mobilization protein C</fullName>
    </recommendedName>
</protein>
<gene>
    <name evidence="3" type="primary">g7467</name>
    <name evidence="3" type="ORF">EsDP_00007467</name>
</gene>
<reference evidence="4" key="1">
    <citation type="submission" date="2024-06" db="EMBL/GenBank/DDBJ databases">
        <title>Draft Genome Sequences of Epichloe bromicola Strains Isolated from Elymus ciliaris.</title>
        <authorList>
            <consortium name="Epichloe bromicola genome sequencing consortium"/>
            <person name="Miura A."/>
            <person name="Imano S."/>
            <person name="Ashida A."/>
            <person name="Sato I."/>
            <person name="Chiba S."/>
            <person name="Tanaka A."/>
            <person name="Camagna M."/>
            <person name="Takemoto D."/>
        </authorList>
    </citation>
    <scope>NUCLEOTIDE SEQUENCE [LARGE SCALE GENOMIC DNA]</scope>
    <source>
        <strain evidence="4">DP</strain>
    </source>
</reference>
<name>A0ABQ0D0M2_9HYPO</name>
<feature type="non-terminal residue" evidence="3">
    <location>
        <position position="1"/>
    </location>
</feature>
<keyword evidence="4" id="KW-1185">Reference proteome</keyword>
<dbReference type="EMBL" id="BAAFGZ010001139">
    <property type="protein sequence ID" value="GAB0139255.1"/>
    <property type="molecule type" value="Genomic_DNA"/>
</dbReference>
<feature type="signal peptide" evidence="2">
    <location>
        <begin position="1"/>
        <end position="20"/>
    </location>
</feature>
<feature type="chain" id="PRO_5047359001" description="Mobilization protein C" evidence="2">
    <location>
        <begin position="21"/>
        <end position="130"/>
    </location>
</feature>
<keyword evidence="1" id="KW-0175">Coiled coil</keyword>
<evidence type="ECO:0008006" key="5">
    <source>
        <dbReference type="Google" id="ProtNLM"/>
    </source>
</evidence>
<sequence>RHAASLLLLLFGSMQWPSESAPPEGWPLGQFLEEKPMVKGSNKAADRLAKLEEQRARINAEIQRVRAREQQQERKNETRRKVLVGAMILAKVNSSEWPEDRLMAAMDAYLERDHDRALFGLPPRQKDEPG</sequence>
<evidence type="ECO:0000256" key="1">
    <source>
        <dbReference type="SAM" id="Coils"/>
    </source>
</evidence>
<evidence type="ECO:0000313" key="4">
    <source>
        <dbReference type="Proteomes" id="UP001562357"/>
    </source>
</evidence>
<evidence type="ECO:0000313" key="3">
    <source>
        <dbReference type="EMBL" id="GAB0139255.1"/>
    </source>
</evidence>
<dbReference type="Proteomes" id="UP001562357">
    <property type="component" value="Unassembled WGS sequence"/>
</dbReference>
<evidence type="ECO:0000256" key="2">
    <source>
        <dbReference type="SAM" id="SignalP"/>
    </source>
</evidence>